<dbReference type="EMBL" id="JAAQPH010000029">
    <property type="protein sequence ID" value="NIA71981.1"/>
    <property type="molecule type" value="Genomic_DNA"/>
</dbReference>
<keyword evidence="3 5" id="KW-1133">Transmembrane helix</keyword>
<evidence type="ECO:0000256" key="3">
    <source>
        <dbReference type="ARBA" id="ARBA00022989"/>
    </source>
</evidence>
<sequence>MFQALSRAFRQSFDPAFRRVFNRSMLFSLVTFILLWLGAWFALDWAGEGLVAWVRDWAGDGFWLGLIDWLVNAAAIGAIAVVSFFLFPAVMVTIMALLLDEIAGAVERRHYPDLPPARSQPIAEAILGNVIFVAVTLILNLLVLPLYLILIWLPPLNLVLFYLLNGYLLGREYFEMVSVRRLDLPQSRQLRRRFRGRVILAGAVVTFLLTIPLVNLVTPIIATAFMLHIFEDLRRRGA</sequence>
<evidence type="ECO:0000256" key="4">
    <source>
        <dbReference type="ARBA" id="ARBA00023136"/>
    </source>
</evidence>
<comment type="caution">
    <text evidence="6">The sequence shown here is derived from an EMBL/GenBank/DDBJ whole genome shotgun (WGS) entry which is preliminary data.</text>
</comment>
<evidence type="ECO:0000256" key="2">
    <source>
        <dbReference type="ARBA" id="ARBA00022692"/>
    </source>
</evidence>
<keyword evidence="7" id="KW-1185">Reference proteome</keyword>
<name>A0A967F2H8_9PROT</name>
<evidence type="ECO:0000256" key="5">
    <source>
        <dbReference type="SAM" id="Phobius"/>
    </source>
</evidence>
<evidence type="ECO:0000256" key="1">
    <source>
        <dbReference type="ARBA" id="ARBA00004141"/>
    </source>
</evidence>
<protein>
    <recommendedName>
        <fullName evidence="8">CysZ protein</fullName>
    </recommendedName>
</protein>
<evidence type="ECO:0000313" key="7">
    <source>
        <dbReference type="Proteomes" id="UP000761264"/>
    </source>
</evidence>
<proteinExistence type="predicted"/>
<accession>A0A967F2H8</accession>
<evidence type="ECO:0000313" key="6">
    <source>
        <dbReference type="EMBL" id="NIA71981.1"/>
    </source>
</evidence>
<feature type="transmembrane region" description="Helical" evidence="5">
    <location>
        <begin position="126"/>
        <end position="153"/>
    </location>
</feature>
<comment type="subcellular location">
    <subcellularLocation>
        <location evidence="1">Membrane</location>
        <topology evidence="1">Multi-pass membrane protein</topology>
    </subcellularLocation>
</comment>
<gene>
    <name evidence="6" type="ORF">HBA54_25605</name>
</gene>
<dbReference type="RefSeq" id="WP_167230507.1">
    <property type="nucleotide sequence ID" value="NZ_JAAQPH010000029.1"/>
</dbReference>
<feature type="transmembrane region" description="Helical" evidence="5">
    <location>
        <begin position="20"/>
        <end position="43"/>
    </location>
</feature>
<dbReference type="InterPro" id="IPR059112">
    <property type="entry name" value="CysZ/EI24"/>
</dbReference>
<evidence type="ECO:0008006" key="8">
    <source>
        <dbReference type="Google" id="ProtNLM"/>
    </source>
</evidence>
<keyword evidence="4 5" id="KW-0472">Membrane</keyword>
<feature type="transmembrane region" description="Helical" evidence="5">
    <location>
        <begin position="159"/>
        <end position="177"/>
    </location>
</feature>
<keyword evidence="2 5" id="KW-0812">Transmembrane</keyword>
<feature type="transmembrane region" description="Helical" evidence="5">
    <location>
        <begin position="69"/>
        <end position="99"/>
    </location>
</feature>
<organism evidence="6 7">
    <name type="scientific">Pelagibius litoralis</name>
    <dbReference type="NCBI Taxonomy" id="374515"/>
    <lineage>
        <taxon>Bacteria</taxon>
        <taxon>Pseudomonadati</taxon>
        <taxon>Pseudomonadota</taxon>
        <taxon>Alphaproteobacteria</taxon>
        <taxon>Rhodospirillales</taxon>
        <taxon>Rhodovibrionaceae</taxon>
        <taxon>Pelagibius</taxon>
    </lineage>
</organism>
<dbReference type="Pfam" id="PF07264">
    <property type="entry name" value="EI24"/>
    <property type="match status" value="1"/>
</dbReference>
<dbReference type="AlphaFoldDB" id="A0A967F2H8"/>
<feature type="transmembrane region" description="Helical" evidence="5">
    <location>
        <begin position="198"/>
        <end position="230"/>
    </location>
</feature>
<reference evidence="6" key="1">
    <citation type="submission" date="2020-03" db="EMBL/GenBank/DDBJ databases">
        <title>Genome of Pelagibius litoralis DSM 21314T.</title>
        <authorList>
            <person name="Wang G."/>
        </authorList>
    </citation>
    <scope>NUCLEOTIDE SEQUENCE</scope>
    <source>
        <strain evidence="6">DSM 21314</strain>
    </source>
</reference>
<dbReference type="Proteomes" id="UP000761264">
    <property type="component" value="Unassembled WGS sequence"/>
</dbReference>